<dbReference type="OrthoDB" id="9776217at2"/>
<dbReference type="PANTHER" id="PTHR30050:SF4">
    <property type="entry name" value="ATP-BINDING PROTEIN RV3427C IN INSERTION SEQUENCE-RELATED"/>
    <property type="match status" value="1"/>
</dbReference>
<evidence type="ECO:0000259" key="1">
    <source>
        <dbReference type="SMART" id="SM00382"/>
    </source>
</evidence>
<dbReference type="AlphaFoldDB" id="A0A2K4ZG17"/>
<dbReference type="Pfam" id="PF01695">
    <property type="entry name" value="IstB_IS21"/>
    <property type="match status" value="1"/>
</dbReference>
<dbReference type="NCBIfam" id="NF005304">
    <property type="entry name" value="PRK06835.1"/>
    <property type="match status" value="1"/>
</dbReference>
<feature type="domain" description="AAA+ ATPase" evidence="1">
    <location>
        <begin position="178"/>
        <end position="304"/>
    </location>
</feature>
<dbReference type="GO" id="GO:0005524">
    <property type="term" value="F:ATP binding"/>
    <property type="evidence" value="ECO:0007669"/>
    <property type="project" value="InterPro"/>
</dbReference>
<dbReference type="Proteomes" id="UP000236311">
    <property type="component" value="Unassembled WGS sequence"/>
</dbReference>
<proteinExistence type="predicted"/>
<dbReference type="RefSeq" id="WP_103239498.1">
    <property type="nucleotide sequence ID" value="NZ_JANJZD010000009.1"/>
</dbReference>
<dbReference type="PANTHER" id="PTHR30050">
    <property type="entry name" value="CHROMOSOMAL REPLICATION INITIATOR PROTEIN DNAA"/>
    <property type="match status" value="1"/>
</dbReference>
<keyword evidence="3" id="KW-1185">Reference proteome</keyword>
<gene>
    <name evidence="2" type="primary">dnaC_1</name>
    <name evidence="2" type="ORF">AMURIS_02123</name>
</gene>
<evidence type="ECO:0000313" key="3">
    <source>
        <dbReference type="Proteomes" id="UP000236311"/>
    </source>
</evidence>
<organism evidence="2 3">
    <name type="scientific">Acetatifactor muris</name>
    <dbReference type="NCBI Taxonomy" id="879566"/>
    <lineage>
        <taxon>Bacteria</taxon>
        <taxon>Bacillati</taxon>
        <taxon>Bacillota</taxon>
        <taxon>Clostridia</taxon>
        <taxon>Lachnospirales</taxon>
        <taxon>Lachnospiraceae</taxon>
        <taxon>Acetatifactor</taxon>
    </lineage>
</organism>
<sequence>MALSNSQYEAIIKEYERTRYSNHILTENRREEVYRTIPGFQELAESISFLSVDSARRMLEGDELAQKSLHDKLQEIVSRQRKLLTQYGFSADYLKPVCNCADCGDTGYIILDNGTREKCHCFRQQEIRLLYAQSHIQDMIERENFSTLSYQYYQGDDLRRFEAAVQLSRKFVQNFNDEYENLFFYGTVGTGKSFLSGCIAGELLQQGHSVIYFSAAGLFDMLARYSFDAKSKELLYDLCEDLYGCDLLIIDDLGTETTNGFITSQLFSCLNERYLRRKATLISTNLTLEELRDRYSDRIFSRITSHFALCKLTGADIRILKKRLAK</sequence>
<dbReference type="InterPro" id="IPR027417">
    <property type="entry name" value="P-loop_NTPase"/>
</dbReference>
<dbReference type="Gene3D" id="3.40.50.300">
    <property type="entry name" value="P-loop containing nucleotide triphosphate hydrolases"/>
    <property type="match status" value="1"/>
</dbReference>
<dbReference type="SMART" id="SM00382">
    <property type="entry name" value="AAA"/>
    <property type="match status" value="1"/>
</dbReference>
<dbReference type="InterPro" id="IPR003593">
    <property type="entry name" value="AAA+_ATPase"/>
</dbReference>
<dbReference type="EMBL" id="OFSM01000009">
    <property type="protein sequence ID" value="SOY29408.1"/>
    <property type="molecule type" value="Genomic_DNA"/>
</dbReference>
<dbReference type="GO" id="GO:0006260">
    <property type="term" value="P:DNA replication"/>
    <property type="evidence" value="ECO:0007669"/>
    <property type="project" value="TreeGrafter"/>
</dbReference>
<dbReference type="InterPro" id="IPR002611">
    <property type="entry name" value="IstB_ATP-bd"/>
</dbReference>
<name>A0A2K4ZG17_9FIRM</name>
<dbReference type="SUPFAM" id="SSF52540">
    <property type="entry name" value="P-loop containing nucleoside triphosphate hydrolases"/>
    <property type="match status" value="1"/>
</dbReference>
<protein>
    <submittedName>
        <fullName evidence="2">DNA replication protein DnaC</fullName>
    </submittedName>
</protein>
<accession>A0A2K4ZG17</accession>
<dbReference type="CDD" id="cd00009">
    <property type="entry name" value="AAA"/>
    <property type="match status" value="1"/>
</dbReference>
<evidence type="ECO:0000313" key="2">
    <source>
        <dbReference type="EMBL" id="SOY29408.1"/>
    </source>
</evidence>
<reference evidence="2 3" key="1">
    <citation type="submission" date="2018-01" db="EMBL/GenBank/DDBJ databases">
        <authorList>
            <person name="Gaut B.S."/>
            <person name="Morton B.R."/>
            <person name="Clegg M.T."/>
            <person name="Duvall M.R."/>
        </authorList>
    </citation>
    <scope>NUCLEOTIDE SEQUENCE [LARGE SCALE GENOMIC DNA]</scope>
    <source>
        <strain evidence="2">GP69</strain>
    </source>
</reference>